<dbReference type="GO" id="GO:0004077">
    <property type="term" value="F:biotin--[biotin carboxyl-carrier protein] ligase activity"/>
    <property type="evidence" value="ECO:0007669"/>
    <property type="project" value="UniProtKB-EC"/>
</dbReference>
<dbReference type="SUPFAM" id="SSF55681">
    <property type="entry name" value="Class II aaRS and biotin synthetases"/>
    <property type="match status" value="1"/>
</dbReference>
<dbReference type="AlphaFoldDB" id="A0A238XX84"/>
<gene>
    <name evidence="6" type="ORF">SAMN06265371_107113</name>
</gene>
<dbReference type="EC" id="6.3.4.15" evidence="3"/>
<dbReference type="EMBL" id="FZNT01000007">
    <property type="protein sequence ID" value="SNR63300.1"/>
    <property type="molecule type" value="Genomic_DNA"/>
</dbReference>
<dbReference type="CDD" id="cd16442">
    <property type="entry name" value="BPL"/>
    <property type="match status" value="1"/>
</dbReference>
<dbReference type="Gene3D" id="3.30.930.10">
    <property type="entry name" value="Bira Bifunctional Protein, Domain 2"/>
    <property type="match status" value="1"/>
</dbReference>
<dbReference type="PANTHER" id="PTHR12835:SF5">
    <property type="entry name" value="BIOTIN--PROTEIN LIGASE"/>
    <property type="match status" value="1"/>
</dbReference>
<dbReference type="Pfam" id="PF03099">
    <property type="entry name" value="BPL_LplA_LipB"/>
    <property type="match status" value="1"/>
</dbReference>
<evidence type="ECO:0000256" key="1">
    <source>
        <dbReference type="ARBA" id="ARBA00022598"/>
    </source>
</evidence>
<dbReference type="InterPro" id="IPR004143">
    <property type="entry name" value="BPL_LPL_catalytic"/>
</dbReference>
<name>A0A238XX84_9FLAO</name>
<protein>
    <recommendedName>
        <fullName evidence="3">biotin--[biotin carboxyl-carrier protein] ligase</fullName>
        <ecNumber evidence="3">6.3.4.15</ecNumber>
    </recommendedName>
</protein>
<dbReference type="InterPro" id="IPR004408">
    <property type="entry name" value="Biotin_CoA_COase_ligase"/>
</dbReference>
<dbReference type="InterPro" id="IPR003142">
    <property type="entry name" value="BPL_C"/>
</dbReference>
<keyword evidence="2" id="KW-0092">Biotin</keyword>
<dbReference type="NCBIfam" id="TIGR00121">
    <property type="entry name" value="birA_ligase"/>
    <property type="match status" value="1"/>
</dbReference>
<evidence type="ECO:0000256" key="2">
    <source>
        <dbReference type="ARBA" id="ARBA00023267"/>
    </source>
</evidence>
<evidence type="ECO:0000313" key="6">
    <source>
        <dbReference type="EMBL" id="SNR63300.1"/>
    </source>
</evidence>
<feature type="domain" description="BPL/LPL catalytic" evidence="5">
    <location>
        <begin position="1"/>
        <end position="186"/>
    </location>
</feature>
<sequence>MLNISIYFMHIIKLSAIDSTNSYLKNLCVGELPENFTVIAAEHQLLGRGQMGATWESVSGKNLTFSVLVRFSDLHITDQFYLSMAVALAILKVLKGYVKNKLFVKWPNDILADKSKLAGILIENVLGRHAIKYAVIGVGLNVNQENFSNEIKNVTSLKKLAGEHIQRDELLIDLINSLKKYVKLVENQGFFDLKKEYIANLFKYEVPSMFEDYLGNQFLGKIIDISADGRLVVELENEKTRKFNLKEIKFASF</sequence>
<evidence type="ECO:0000256" key="3">
    <source>
        <dbReference type="ARBA" id="ARBA00024227"/>
    </source>
</evidence>
<accession>A0A238XX84</accession>
<dbReference type="PROSITE" id="PS51733">
    <property type="entry name" value="BPL_LPL_CATALYTIC"/>
    <property type="match status" value="1"/>
</dbReference>
<evidence type="ECO:0000313" key="7">
    <source>
        <dbReference type="Proteomes" id="UP000198384"/>
    </source>
</evidence>
<dbReference type="GO" id="GO:0005737">
    <property type="term" value="C:cytoplasm"/>
    <property type="evidence" value="ECO:0007669"/>
    <property type="project" value="TreeGrafter"/>
</dbReference>
<dbReference type="Proteomes" id="UP000198384">
    <property type="component" value="Unassembled WGS sequence"/>
</dbReference>
<comment type="catalytic activity">
    <reaction evidence="4">
        <text>biotin + L-lysyl-[protein] + ATP = N(6)-biotinyl-L-lysyl-[protein] + AMP + diphosphate + H(+)</text>
        <dbReference type="Rhea" id="RHEA:11756"/>
        <dbReference type="Rhea" id="RHEA-COMP:9752"/>
        <dbReference type="Rhea" id="RHEA-COMP:10505"/>
        <dbReference type="ChEBI" id="CHEBI:15378"/>
        <dbReference type="ChEBI" id="CHEBI:29969"/>
        <dbReference type="ChEBI" id="CHEBI:30616"/>
        <dbReference type="ChEBI" id="CHEBI:33019"/>
        <dbReference type="ChEBI" id="CHEBI:57586"/>
        <dbReference type="ChEBI" id="CHEBI:83144"/>
        <dbReference type="ChEBI" id="CHEBI:456215"/>
        <dbReference type="EC" id="6.3.4.15"/>
    </reaction>
</comment>
<evidence type="ECO:0000256" key="4">
    <source>
        <dbReference type="ARBA" id="ARBA00047846"/>
    </source>
</evidence>
<evidence type="ECO:0000259" key="5">
    <source>
        <dbReference type="PROSITE" id="PS51733"/>
    </source>
</evidence>
<proteinExistence type="predicted"/>
<dbReference type="Pfam" id="PF02237">
    <property type="entry name" value="BPL_C"/>
    <property type="match status" value="1"/>
</dbReference>
<dbReference type="PANTHER" id="PTHR12835">
    <property type="entry name" value="BIOTIN PROTEIN LIGASE"/>
    <property type="match status" value="1"/>
</dbReference>
<keyword evidence="7" id="KW-1185">Reference proteome</keyword>
<reference evidence="6 7" key="1">
    <citation type="submission" date="2017-06" db="EMBL/GenBank/DDBJ databases">
        <authorList>
            <person name="Kim H.J."/>
            <person name="Triplett B.A."/>
        </authorList>
    </citation>
    <scope>NUCLEOTIDE SEQUENCE [LARGE SCALE GENOMIC DNA]</scope>
    <source>
        <strain evidence="6 7">DSM 29150</strain>
    </source>
</reference>
<keyword evidence="1 6" id="KW-0436">Ligase</keyword>
<dbReference type="InterPro" id="IPR045864">
    <property type="entry name" value="aa-tRNA-synth_II/BPL/LPL"/>
</dbReference>
<organism evidence="6 7">
    <name type="scientific">Lutibacter agarilyticus</name>
    <dbReference type="NCBI Taxonomy" id="1109740"/>
    <lineage>
        <taxon>Bacteria</taxon>
        <taxon>Pseudomonadati</taxon>
        <taxon>Bacteroidota</taxon>
        <taxon>Flavobacteriia</taxon>
        <taxon>Flavobacteriales</taxon>
        <taxon>Flavobacteriaceae</taxon>
        <taxon>Lutibacter</taxon>
    </lineage>
</organism>